<comment type="caution">
    <text evidence="1">The sequence shown here is derived from an EMBL/GenBank/DDBJ whole genome shotgun (WGS) entry which is preliminary data.</text>
</comment>
<dbReference type="InterPro" id="IPR036691">
    <property type="entry name" value="Endo/exonu/phosph_ase_sf"/>
</dbReference>
<dbReference type="SUPFAM" id="SSF56219">
    <property type="entry name" value="DNase I-like"/>
    <property type="match status" value="1"/>
</dbReference>
<dbReference type="AlphaFoldDB" id="A0A834HF54"/>
<dbReference type="PANTHER" id="PTHR33710">
    <property type="entry name" value="BNAC02G09200D PROTEIN"/>
    <property type="match status" value="1"/>
</dbReference>
<gene>
    <name evidence="1" type="ORF">RHSIM_Rhsim02G0224900</name>
</gene>
<dbReference type="OrthoDB" id="1932741at2759"/>
<accession>A0A834HF54</accession>
<reference evidence="1" key="1">
    <citation type="submission" date="2019-11" db="EMBL/GenBank/DDBJ databases">
        <authorList>
            <person name="Liu Y."/>
            <person name="Hou J."/>
            <person name="Li T.-Q."/>
            <person name="Guan C.-H."/>
            <person name="Wu X."/>
            <person name="Wu H.-Z."/>
            <person name="Ling F."/>
            <person name="Zhang R."/>
            <person name="Shi X.-G."/>
            <person name="Ren J.-P."/>
            <person name="Chen E.-F."/>
            <person name="Sun J.-M."/>
        </authorList>
    </citation>
    <scope>NUCLEOTIDE SEQUENCE</scope>
    <source>
        <strain evidence="1">Adult_tree_wgs_1</strain>
        <tissue evidence="1">Leaves</tissue>
    </source>
</reference>
<dbReference type="Gene3D" id="3.60.10.10">
    <property type="entry name" value="Endonuclease/exonuclease/phosphatase"/>
    <property type="match status" value="1"/>
</dbReference>
<protein>
    <submittedName>
        <fullName evidence="1">Uncharacterized protein</fullName>
    </submittedName>
</protein>
<evidence type="ECO:0000313" key="2">
    <source>
        <dbReference type="Proteomes" id="UP000626092"/>
    </source>
</evidence>
<name>A0A834HF54_RHOSS</name>
<evidence type="ECO:0000313" key="1">
    <source>
        <dbReference type="EMBL" id="KAF7149934.1"/>
    </source>
</evidence>
<dbReference type="Proteomes" id="UP000626092">
    <property type="component" value="Unassembled WGS sequence"/>
</dbReference>
<organism evidence="1 2">
    <name type="scientific">Rhododendron simsii</name>
    <name type="common">Sims's rhododendron</name>
    <dbReference type="NCBI Taxonomy" id="118357"/>
    <lineage>
        <taxon>Eukaryota</taxon>
        <taxon>Viridiplantae</taxon>
        <taxon>Streptophyta</taxon>
        <taxon>Embryophyta</taxon>
        <taxon>Tracheophyta</taxon>
        <taxon>Spermatophyta</taxon>
        <taxon>Magnoliopsida</taxon>
        <taxon>eudicotyledons</taxon>
        <taxon>Gunneridae</taxon>
        <taxon>Pentapetalae</taxon>
        <taxon>asterids</taxon>
        <taxon>Ericales</taxon>
        <taxon>Ericaceae</taxon>
        <taxon>Ericoideae</taxon>
        <taxon>Rhodoreae</taxon>
        <taxon>Rhododendron</taxon>
    </lineage>
</organism>
<dbReference type="EMBL" id="WJXA01000002">
    <property type="protein sequence ID" value="KAF7149934.1"/>
    <property type="molecule type" value="Genomic_DNA"/>
</dbReference>
<sequence length="365" mass="40837">MTAPDSYDFLPSDLGLGMSDPDAVMLALDSVGLSKLKGGGKAPGAGKAKVRDGNMDRTMKSCLPSHWSFVHNIGVGAVARIILGWDGQGPKQSERSIANNFDIAAADEFNSCLEDIDMEDLNSTGFFFTWSNKRGGLGNVRSGIDQAVVNSLWQNKYFESEAVVLAPGMSDHYPIIASVRPRMGRRKPCGFFYFWMSHGKFSVVLLQAWSKEFNASPMYKLYKKLRELKSLLKSFNTEFYSDIQKRVLNAQEELTSIQEQCAALPWISTWNSELVWAISFCSHKLFQAEAIKLSFSAAIYYLWLERNARVFGRGVKSVNMLNEAITTGVRARVCSWKDHCKTEANKEICLRWGFSLKVLGSDHDS</sequence>
<proteinExistence type="predicted"/>
<keyword evidence="2" id="KW-1185">Reference proteome</keyword>
<dbReference type="PANTHER" id="PTHR33710:SF64">
    <property type="entry name" value="ENDONUCLEASE_EXONUCLEASE_PHOSPHATASE DOMAIN-CONTAINING PROTEIN"/>
    <property type="match status" value="1"/>
</dbReference>